<feature type="region of interest" description="Disordered" evidence="3">
    <location>
        <begin position="70"/>
        <end position="90"/>
    </location>
</feature>
<dbReference type="GO" id="GO:0007167">
    <property type="term" value="P:enzyme-linked receptor protein signaling pathway"/>
    <property type="evidence" value="ECO:0007669"/>
    <property type="project" value="TreeGrafter"/>
</dbReference>
<dbReference type="GO" id="GO:0030971">
    <property type="term" value="F:receptor tyrosine kinase binding"/>
    <property type="evidence" value="ECO:0007669"/>
    <property type="project" value="TreeGrafter"/>
</dbReference>
<dbReference type="PANTHER" id="PTHR19969">
    <property type="entry name" value="SH2-SH3 ADAPTOR PROTEIN-RELATED"/>
    <property type="match status" value="1"/>
</dbReference>
<protein>
    <recommendedName>
        <fullName evidence="4">SH2 domain-containing protein</fullName>
    </recommendedName>
</protein>
<dbReference type="Proteomes" id="UP000694393">
    <property type="component" value="Unplaced"/>
</dbReference>
<dbReference type="SUPFAM" id="SSF55550">
    <property type="entry name" value="SH2 domain"/>
    <property type="match status" value="1"/>
</dbReference>
<name>A0A8C8VGJ5_9SAUR</name>
<keyword evidence="6" id="KW-1185">Reference proteome</keyword>
<evidence type="ECO:0000313" key="6">
    <source>
        <dbReference type="Proteomes" id="UP000694393"/>
    </source>
</evidence>
<organism evidence="5 6">
    <name type="scientific">Pelusios castaneus</name>
    <name type="common">West African mud turtle</name>
    <dbReference type="NCBI Taxonomy" id="367368"/>
    <lineage>
        <taxon>Eukaryota</taxon>
        <taxon>Metazoa</taxon>
        <taxon>Chordata</taxon>
        <taxon>Craniata</taxon>
        <taxon>Vertebrata</taxon>
        <taxon>Euteleostomi</taxon>
        <taxon>Archelosauria</taxon>
        <taxon>Testudinata</taxon>
        <taxon>Testudines</taxon>
        <taxon>Pleurodira</taxon>
        <taxon>Pelomedusidae</taxon>
        <taxon>Pelusios</taxon>
    </lineage>
</organism>
<dbReference type="GO" id="GO:0016477">
    <property type="term" value="P:cell migration"/>
    <property type="evidence" value="ECO:0007669"/>
    <property type="project" value="TreeGrafter"/>
</dbReference>
<dbReference type="AlphaFoldDB" id="A0A8C8VGJ5"/>
<dbReference type="PANTHER" id="PTHR19969:SF5">
    <property type="entry name" value="CRK-LIKE PROTEIN"/>
    <property type="match status" value="1"/>
</dbReference>
<accession>A0A8C8VGJ5</accession>
<dbReference type="GO" id="GO:0005737">
    <property type="term" value="C:cytoplasm"/>
    <property type="evidence" value="ECO:0007669"/>
    <property type="project" value="TreeGrafter"/>
</dbReference>
<dbReference type="GO" id="GO:0035591">
    <property type="term" value="F:signaling adaptor activity"/>
    <property type="evidence" value="ECO:0007669"/>
    <property type="project" value="TreeGrafter"/>
</dbReference>
<reference evidence="5" key="1">
    <citation type="submission" date="2025-08" db="UniProtKB">
        <authorList>
            <consortium name="Ensembl"/>
        </authorList>
    </citation>
    <scope>IDENTIFICATION</scope>
</reference>
<reference evidence="5" key="2">
    <citation type="submission" date="2025-09" db="UniProtKB">
        <authorList>
            <consortium name="Ensembl"/>
        </authorList>
    </citation>
    <scope>IDENTIFICATION</scope>
</reference>
<proteinExistence type="predicted"/>
<dbReference type="InterPro" id="IPR051184">
    <property type="entry name" value="Tyrosine-phos_adapter"/>
</dbReference>
<evidence type="ECO:0000313" key="5">
    <source>
        <dbReference type="Ensembl" id="ENSPCEP00000006498.1"/>
    </source>
</evidence>
<dbReference type="PRINTS" id="PR00401">
    <property type="entry name" value="SH2DOMAIN"/>
</dbReference>
<evidence type="ECO:0000256" key="2">
    <source>
        <dbReference type="PROSITE-ProRule" id="PRU00191"/>
    </source>
</evidence>
<evidence type="ECO:0000259" key="4">
    <source>
        <dbReference type="PROSITE" id="PS50001"/>
    </source>
</evidence>
<dbReference type="SMART" id="SM00252">
    <property type="entry name" value="SH2"/>
    <property type="match status" value="1"/>
</dbReference>
<dbReference type="Pfam" id="PF00017">
    <property type="entry name" value="SH2"/>
    <property type="match status" value="1"/>
</dbReference>
<dbReference type="Ensembl" id="ENSPCET00000006736.1">
    <property type="protein sequence ID" value="ENSPCEP00000006498.1"/>
    <property type="gene ID" value="ENSPCEG00000005257.1"/>
</dbReference>
<dbReference type="InterPro" id="IPR000980">
    <property type="entry name" value="SH2"/>
</dbReference>
<sequence>GLGSFDTTQDWYHGSLPRQEAQALLASEGDFLVRESQGRPGEHVLSVLAGGQCRHFIIQCWMVRSVVGRGTSGVPSGRALSPSGASPLKG</sequence>
<dbReference type="CDD" id="cd10361">
    <property type="entry name" value="SH2_Fps_family"/>
    <property type="match status" value="1"/>
</dbReference>
<keyword evidence="1 2" id="KW-0727">SH2 domain</keyword>
<dbReference type="PROSITE" id="PS50001">
    <property type="entry name" value="SH2"/>
    <property type="match status" value="1"/>
</dbReference>
<dbReference type="InterPro" id="IPR035849">
    <property type="entry name" value="Fes/Fps/Fer_SH2"/>
</dbReference>
<evidence type="ECO:0000256" key="3">
    <source>
        <dbReference type="SAM" id="MobiDB-lite"/>
    </source>
</evidence>
<feature type="domain" description="SH2" evidence="4">
    <location>
        <begin position="11"/>
        <end position="59"/>
    </location>
</feature>
<evidence type="ECO:0000256" key="1">
    <source>
        <dbReference type="ARBA" id="ARBA00022999"/>
    </source>
</evidence>
<dbReference type="Gene3D" id="3.30.505.10">
    <property type="entry name" value="SH2 domain"/>
    <property type="match status" value="1"/>
</dbReference>
<dbReference type="InterPro" id="IPR036860">
    <property type="entry name" value="SH2_dom_sf"/>
</dbReference>